<dbReference type="EMBL" id="PZQS01000006">
    <property type="protein sequence ID" value="PVD28675.1"/>
    <property type="molecule type" value="Genomic_DNA"/>
</dbReference>
<protein>
    <submittedName>
        <fullName evidence="4">Uncharacterized protein</fullName>
    </submittedName>
</protein>
<dbReference type="OrthoDB" id="7668193at2759"/>
<reference evidence="4 5" key="1">
    <citation type="submission" date="2018-04" db="EMBL/GenBank/DDBJ databases">
        <title>The genome of golden apple snail Pomacea canaliculata provides insight into stress tolerance and invasive adaptation.</title>
        <authorList>
            <person name="Liu C."/>
            <person name="Liu B."/>
            <person name="Ren Y."/>
            <person name="Zhang Y."/>
            <person name="Wang H."/>
            <person name="Li S."/>
            <person name="Jiang F."/>
            <person name="Yin L."/>
            <person name="Zhang G."/>
            <person name="Qian W."/>
            <person name="Fan W."/>
        </authorList>
    </citation>
    <scope>NUCLEOTIDE SEQUENCE [LARGE SCALE GENOMIC DNA]</scope>
    <source>
        <strain evidence="4">SZHN2017</strain>
        <tissue evidence="4">Muscle</tissue>
    </source>
</reference>
<keyword evidence="5" id="KW-1185">Reference proteome</keyword>
<dbReference type="Proteomes" id="UP000245119">
    <property type="component" value="Linkage Group LG6"/>
</dbReference>
<dbReference type="Pfam" id="PF00400">
    <property type="entry name" value="WD40"/>
    <property type="match status" value="2"/>
</dbReference>
<proteinExistence type="predicted"/>
<feature type="repeat" description="WD" evidence="3">
    <location>
        <begin position="287"/>
        <end position="322"/>
    </location>
</feature>
<evidence type="ECO:0000256" key="2">
    <source>
        <dbReference type="ARBA" id="ARBA00022737"/>
    </source>
</evidence>
<organism evidence="4 5">
    <name type="scientific">Pomacea canaliculata</name>
    <name type="common">Golden apple snail</name>
    <dbReference type="NCBI Taxonomy" id="400727"/>
    <lineage>
        <taxon>Eukaryota</taxon>
        <taxon>Metazoa</taxon>
        <taxon>Spiralia</taxon>
        <taxon>Lophotrochozoa</taxon>
        <taxon>Mollusca</taxon>
        <taxon>Gastropoda</taxon>
        <taxon>Caenogastropoda</taxon>
        <taxon>Architaenioglossa</taxon>
        <taxon>Ampullarioidea</taxon>
        <taxon>Ampullariidae</taxon>
        <taxon>Pomacea</taxon>
    </lineage>
</organism>
<name>A0A2T7P5G9_POMCA</name>
<dbReference type="PROSITE" id="PS50294">
    <property type="entry name" value="WD_REPEATS_REGION"/>
    <property type="match status" value="2"/>
</dbReference>
<keyword evidence="1 3" id="KW-0853">WD repeat</keyword>
<dbReference type="SMART" id="SM00320">
    <property type="entry name" value="WD40"/>
    <property type="match status" value="6"/>
</dbReference>
<dbReference type="Gene3D" id="2.130.10.10">
    <property type="entry name" value="YVTN repeat-like/Quinoprotein amine dehydrogenase"/>
    <property type="match status" value="2"/>
</dbReference>
<dbReference type="PROSITE" id="PS50082">
    <property type="entry name" value="WD_REPEATS_2"/>
    <property type="match status" value="3"/>
</dbReference>
<dbReference type="STRING" id="400727.A0A2T7P5G9"/>
<dbReference type="InterPro" id="IPR020472">
    <property type="entry name" value="WD40_PAC1"/>
</dbReference>
<dbReference type="InterPro" id="IPR019775">
    <property type="entry name" value="WD40_repeat_CS"/>
</dbReference>
<evidence type="ECO:0000256" key="3">
    <source>
        <dbReference type="PROSITE-ProRule" id="PRU00221"/>
    </source>
</evidence>
<comment type="caution">
    <text evidence="4">The sequence shown here is derived from an EMBL/GenBank/DDBJ whole genome shotgun (WGS) entry which is preliminary data.</text>
</comment>
<dbReference type="SUPFAM" id="SSF50978">
    <property type="entry name" value="WD40 repeat-like"/>
    <property type="match status" value="1"/>
</dbReference>
<feature type="repeat" description="WD" evidence="3">
    <location>
        <begin position="17"/>
        <end position="59"/>
    </location>
</feature>
<gene>
    <name evidence="4" type="ORF">C0Q70_11269</name>
</gene>
<evidence type="ECO:0000256" key="1">
    <source>
        <dbReference type="ARBA" id="ARBA00022574"/>
    </source>
</evidence>
<evidence type="ECO:0000313" key="4">
    <source>
        <dbReference type="EMBL" id="PVD28675.1"/>
    </source>
</evidence>
<dbReference type="PROSITE" id="PS00678">
    <property type="entry name" value="WD_REPEATS_1"/>
    <property type="match status" value="2"/>
</dbReference>
<evidence type="ECO:0000313" key="5">
    <source>
        <dbReference type="Proteomes" id="UP000245119"/>
    </source>
</evidence>
<dbReference type="InterPro" id="IPR036322">
    <property type="entry name" value="WD40_repeat_dom_sf"/>
</dbReference>
<dbReference type="AlphaFoldDB" id="A0A2T7P5G9"/>
<feature type="repeat" description="WD" evidence="3">
    <location>
        <begin position="60"/>
        <end position="91"/>
    </location>
</feature>
<dbReference type="InterPro" id="IPR001680">
    <property type="entry name" value="WD40_rpt"/>
</dbReference>
<dbReference type="PRINTS" id="PR00320">
    <property type="entry name" value="GPROTEINBRPT"/>
</dbReference>
<accession>A0A2T7P5G9</accession>
<sequence length="322" mass="35279">MPQRNVMQPSPDPVYILRGSSSPVTSLHFLPILTNTLLSGNQDGKVYVWDLKTRRIQQKINAHLDSVLQVEASPVADSLLTHGRDGYARIWRTGEAAFTCTDQIQVSSKGFCAAKMLPQTGKSYLIVLPGESSSVTVYDSSTKQLVRELVPPSTKLGMCMCMQPVLDSTGSAWGLLVGYESGSLLLWDVVSGKLLSELMLHSDAVMCFKYSSSANRGFSGSVDNQLLEWTISAENENKMSLIDKTVVTNQGFNDIVIRCDNKIVATAGWDSNVRVFSTKKLRPIALLSFHRGSVKALSFSCDGLLAAGSEDRLISVWDVYRS</sequence>
<keyword evidence="2" id="KW-0677">Repeat</keyword>
<dbReference type="PANTHER" id="PTHR19854">
    <property type="entry name" value="TRANSDUCIN BETA-LIKE 3"/>
    <property type="match status" value="1"/>
</dbReference>
<dbReference type="InterPro" id="IPR015943">
    <property type="entry name" value="WD40/YVTN_repeat-like_dom_sf"/>
</dbReference>
<dbReference type="PANTHER" id="PTHR19854:SF1">
    <property type="entry name" value="GUANINE NUCLEOTIDE-BINDING PROTEIN SUBUNIT BETA-LIKE PROTEIN 1"/>
    <property type="match status" value="1"/>
</dbReference>